<dbReference type="SMART" id="SM00895">
    <property type="entry name" value="FCD"/>
    <property type="match status" value="1"/>
</dbReference>
<accession>A0A382AFW3</accession>
<dbReference type="Pfam" id="PF07729">
    <property type="entry name" value="FCD"/>
    <property type="match status" value="1"/>
</dbReference>
<keyword evidence="1" id="KW-0805">Transcription regulation</keyword>
<dbReference type="GO" id="GO:0003677">
    <property type="term" value="F:DNA binding"/>
    <property type="evidence" value="ECO:0007669"/>
    <property type="project" value="UniProtKB-KW"/>
</dbReference>
<sequence>MNELIYYDLKQISGLTGSLASQVSRELGRRIVAGIYIENDLIEDENTLSKRYQVSRSVVRDAVKILVGKGLLQVRRGIGTRVKPRIEWVLLDNDVLAWHQSAPFRMDFFKKLMEIRLIIEPNAARWASERGTNEKIREIELAQKKMEDEKGAIEDFVIADAQFHQSIIRAADNEILESMEGVIFSALLNSIRITNKDPRDNTDSIPFHSAVTNAIVNRNPDLAELNMKKLLGDAEKRLKKESEKDEIKLN</sequence>
<dbReference type="PROSITE" id="PS50949">
    <property type="entry name" value="HTH_GNTR"/>
    <property type="match status" value="1"/>
</dbReference>
<evidence type="ECO:0000313" key="5">
    <source>
        <dbReference type="EMBL" id="SVB00450.1"/>
    </source>
</evidence>
<dbReference type="SUPFAM" id="SSF46785">
    <property type="entry name" value="Winged helix' DNA-binding domain"/>
    <property type="match status" value="1"/>
</dbReference>
<dbReference type="InterPro" id="IPR000524">
    <property type="entry name" value="Tscrpt_reg_HTH_GntR"/>
</dbReference>
<dbReference type="InterPro" id="IPR011711">
    <property type="entry name" value="GntR_C"/>
</dbReference>
<evidence type="ECO:0000256" key="3">
    <source>
        <dbReference type="ARBA" id="ARBA00023163"/>
    </source>
</evidence>
<dbReference type="AlphaFoldDB" id="A0A382AFW3"/>
<proteinExistence type="predicted"/>
<dbReference type="InterPro" id="IPR008920">
    <property type="entry name" value="TF_FadR/GntR_C"/>
</dbReference>
<dbReference type="Gene3D" id="1.10.10.10">
    <property type="entry name" value="Winged helix-like DNA-binding domain superfamily/Winged helix DNA-binding domain"/>
    <property type="match status" value="1"/>
</dbReference>
<dbReference type="EMBL" id="UINC01025241">
    <property type="protein sequence ID" value="SVB00450.1"/>
    <property type="molecule type" value="Genomic_DNA"/>
</dbReference>
<dbReference type="CDD" id="cd07377">
    <property type="entry name" value="WHTH_GntR"/>
    <property type="match status" value="1"/>
</dbReference>
<dbReference type="InterPro" id="IPR036388">
    <property type="entry name" value="WH-like_DNA-bd_sf"/>
</dbReference>
<gene>
    <name evidence="5" type="ORF">METZ01_LOCUS153304</name>
</gene>
<evidence type="ECO:0000259" key="4">
    <source>
        <dbReference type="PROSITE" id="PS50949"/>
    </source>
</evidence>
<keyword evidence="2" id="KW-0238">DNA-binding</keyword>
<dbReference type="InterPro" id="IPR036390">
    <property type="entry name" value="WH_DNA-bd_sf"/>
</dbReference>
<keyword evidence="3" id="KW-0804">Transcription</keyword>
<dbReference type="PANTHER" id="PTHR43537:SF44">
    <property type="entry name" value="GNTR FAMILY REGULATORY PROTEIN"/>
    <property type="match status" value="1"/>
</dbReference>
<feature type="domain" description="HTH gntR-type" evidence="4">
    <location>
        <begin position="17"/>
        <end position="85"/>
    </location>
</feature>
<evidence type="ECO:0000256" key="2">
    <source>
        <dbReference type="ARBA" id="ARBA00023125"/>
    </source>
</evidence>
<reference evidence="5" key="1">
    <citation type="submission" date="2018-05" db="EMBL/GenBank/DDBJ databases">
        <authorList>
            <person name="Lanie J.A."/>
            <person name="Ng W.-L."/>
            <person name="Kazmierczak K.M."/>
            <person name="Andrzejewski T.M."/>
            <person name="Davidsen T.M."/>
            <person name="Wayne K.J."/>
            <person name="Tettelin H."/>
            <person name="Glass J.I."/>
            <person name="Rusch D."/>
            <person name="Podicherti R."/>
            <person name="Tsui H.-C.T."/>
            <person name="Winkler M.E."/>
        </authorList>
    </citation>
    <scope>NUCLEOTIDE SEQUENCE</scope>
</reference>
<dbReference type="SMART" id="SM00345">
    <property type="entry name" value="HTH_GNTR"/>
    <property type="match status" value="1"/>
</dbReference>
<organism evidence="5">
    <name type="scientific">marine metagenome</name>
    <dbReference type="NCBI Taxonomy" id="408172"/>
    <lineage>
        <taxon>unclassified sequences</taxon>
        <taxon>metagenomes</taxon>
        <taxon>ecological metagenomes</taxon>
    </lineage>
</organism>
<dbReference type="Pfam" id="PF00392">
    <property type="entry name" value="GntR"/>
    <property type="match status" value="1"/>
</dbReference>
<dbReference type="SUPFAM" id="SSF48008">
    <property type="entry name" value="GntR ligand-binding domain-like"/>
    <property type="match status" value="1"/>
</dbReference>
<dbReference type="GO" id="GO:0003700">
    <property type="term" value="F:DNA-binding transcription factor activity"/>
    <property type="evidence" value="ECO:0007669"/>
    <property type="project" value="InterPro"/>
</dbReference>
<protein>
    <recommendedName>
        <fullName evidence="4">HTH gntR-type domain-containing protein</fullName>
    </recommendedName>
</protein>
<evidence type="ECO:0000256" key="1">
    <source>
        <dbReference type="ARBA" id="ARBA00023015"/>
    </source>
</evidence>
<dbReference type="PANTHER" id="PTHR43537">
    <property type="entry name" value="TRANSCRIPTIONAL REGULATOR, GNTR FAMILY"/>
    <property type="match status" value="1"/>
</dbReference>
<name>A0A382AFW3_9ZZZZ</name>
<dbReference type="Gene3D" id="1.20.120.530">
    <property type="entry name" value="GntR ligand-binding domain-like"/>
    <property type="match status" value="1"/>
</dbReference>